<reference evidence="10" key="1">
    <citation type="submission" date="2016-02" db="EMBL/GenBank/DDBJ databases">
        <authorList>
            <person name="Holder M.E."/>
            <person name="Ajami N.J."/>
            <person name="Petrosino J.F."/>
        </authorList>
    </citation>
    <scope>NUCLEOTIDE SEQUENCE [LARGE SCALE GENOMIC DNA]</scope>
    <source>
        <strain evidence="10">CCUG 36733</strain>
    </source>
</reference>
<comment type="subcellular location">
    <subcellularLocation>
        <location evidence="6">Cytoplasm</location>
    </subcellularLocation>
</comment>
<keyword evidence="2 6" id="KW-0227">DNA damage</keyword>
<evidence type="ECO:0000256" key="2">
    <source>
        <dbReference type="ARBA" id="ARBA00022763"/>
    </source>
</evidence>
<dbReference type="Proteomes" id="UP000065220">
    <property type="component" value="Chromosome"/>
</dbReference>
<dbReference type="RefSeq" id="WP_067942974.1">
    <property type="nucleotide sequence ID" value="NZ_CAUHMM010000006.1"/>
</dbReference>
<accession>A0A120KLD3</accession>
<dbReference type="InterPro" id="IPR013849">
    <property type="entry name" value="DNA_helicase_Holl-junc_RuvA_I"/>
</dbReference>
<dbReference type="AlphaFoldDB" id="A0A120KLD3"/>
<dbReference type="CDD" id="cd14332">
    <property type="entry name" value="UBA_RuvA_C"/>
    <property type="match status" value="1"/>
</dbReference>
<keyword evidence="10" id="KW-1185">Reference proteome</keyword>
<keyword evidence="4 6" id="KW-0233">DNA recombination</keyword>
<dbReference type="Pfam" id="PF07499">
    <property type="entry name" value="RuvA_C"/>
    <property type="match status" value="1"/>
</dbReference>
<keyword evidence="9" id="KW-0547">Nucleotide-binding</keyword>
<evidence type="ECO:0000259" key="7">
    <source>
        <dbReference type="Pfam" id="PF01330"/>
    </source>
</evidence>
<dbReference type="GO" id="GO:0005737">
    <property type="term" value="C:cytoplasm"/>
    <property type="evidence" value="ECO:0007669"/>
    <property type="project" value="UniProtKB-SubCell"/>
</dbReference>
<dbReference type="GO" id="GO:0009379">
    <property type="term" value="C:Holliday junction helicase complex"/>
    <property type="evidence" value="ECO:0007669"/>
    <property type="project" value="InterPro"/>
</dbReference>
<dbReference type="SUPFAM" id="SSF46929">
    <property type="entry name" value="DNA helicase RuvA subunit, C-terminal domain"/>
    <property type="match status" value="1"/>
</dbReference>
<proteinExistence type="inferred from homology"/>
<dbReference type="InterPro" id="IPR011114">
    <property type="entry name" value="RuvA_C"/>
</dbReference>
<dbReference type="GO" id="GO:0048476">
    <property type="term" value="C:Holliday junction resolvase complex"/>
    <property type="evidence" value="ECO:0007669"/>
    <property type="project" value="UniProtKB-UniRule"/>
</dbReference>
<organism evidence="9 10">
    <name type="scientific">Actinomyces radicidentis</name>
    <dbReference type="NCBI Taxonomy" id="111015"/>
    <lineage>
        <taxon>Bacteria</taxon>
        <taxon>Bacillati</taxon>
        <taxon>Actinomycetota</taxon>
        <taxon>Actinomycetes</taxon>
        <taxon>Actinomycetales</taxon>
        <taxon>Actinomycetaceae</taxon>
        <taxon>Actinomyces</taxon>
    </lineage>
</organism>
<evidence type="ECO:0000259" key="8">
    <source>
        <dbReference type="Pfam" id="PF07499"/>
    </source>
</evidence>
<comment type="similarity">
    <text evidence="6">Belongs to the RuvA family.</text>
</comment>
<dbReference type="SUPFAM" id="SSF50249">
    <property type="entry name" value="Nucleic acid-binding proteins"/>
    <property type="match status" value="1"/>
</dbReference>
<protein>
    <recommendedName>
        <fullName evidence="6">Holliday junction branch migration complex subunit RuvA</fullName>
    </recommendedName>
</protein>
<dbReference type="InterPro" id="IPR000085">
    <property type="entry name" value="RuvA"/>
</dbReference>
<dbReference type="InterPro" id="IPR010994">
    <property type="entry name" value="RuvA_2-like"/>
</dbReference>
<keyword evidence="1 6" id="KW-0963">Cytoplasm</keyword>
<dbReference type="Pfam" id="PF01330">
    <property type="entry name" value="RuvA_N"/>
    <property type="match status" value="1"/>
</dbReference>
<dbReference type="GO" id="GO:0006310">
    <property type="term" value="P:DNA recombination"/>
    <property type="evidence" value="ECO:0007669"/>
    <property type="project" value="UniProtKB-UniRule"/>
</dbReference>
<dbReference type="NCBIfam" id="TIGR00084">
    <property type="entry name" value="ruvA"/>
    <property type="match status" value="1"/>
</dbReference>
<dbReference type="GO" id="GO:0009378">
    <property type="term" value="F:four-way junction helicase activity"/>
    <property type="evidence" value="ECO:0007669"/>
    <property type="project" value="InterPro"/>
</dbReference>
<dbReference type="GO" id="GO:0000400">
    <property type="term" value="F:four-way junction DNA binding"/>
    <property type="evidence" value="ECO:0007669"/>
    <property type="project" value="UniProtKB-UniRule"/>
</dbReference>
<name>A0A120KLD3_ACTRD</name>
<evidence type="ECO:0000256" key="6">
    <source>
        <dbReference type="HAMAP-Rule" id="MF_00031"/>
    </source>
</evidence>
<dbReference type="EMBL" id="CP014228">
    <property type="protein sequence ID" value="AMD87874.1"/>
    <property type="molecule type" value="Genomic_DNA"/>
</dbReference>
<evidence type="ECO:0000256" key="1">
    <source>
        <dbReference type="ARBA" id="ARBA00022490"/>
    </source>
</evidence>
<dbReference type="KEGG" id="ard:AXF14_10170"/>
<keyword evidence="9" id="KW-0347">Helicase</keyword>
<comment type="caution">
    <text evidence="6">Lacks conserved residue(s) required for the propagation of feature annotation.</text>
</comment>
<sequence>MIASLRGTVASVSLTGAVIEVGGVGMSVLATPTTLAALRVGEEAALATELIVREDSLTLYGFADADERDCFRVLLGAKGVGAKLALAMLAVHTPDALRRAVASQDVAALKRVPGLGPKGAQRVIIDVGDKLGPVTGADAPLAPGAADAPAADGAEPNPDVVAALVQLGWNEAAASRAVATVEADGAESGEPALSVPELLRASLRWLGGGRRG</sequence>
<keyword evidence="5 6" id="KW-0234">DNA repair</keyword>
<keyword evidence="9" id="KW-0067">ATP-binding</keyword>
<evidence type="ECO:0000256" key="3">
    <source>
        <dbReference type="ARBA" id="ARBA00023125"/>
    </source>
</evidence>
<dbReference type="GO" id="GO:0006281">
    <property type="term" value="P:DNA repair"/>
    <property type="evidence" value="ECO:0007669"/>
    <property type="project" value="UniProtKB-UniRule"/>
</dbReference>
<evidence type="ECO:0000256" key="5">
    <source>
        <dbReference type="ARBA" id="ARBA00023204"/>
    </source>
</evidence>
<dbReference type="STRING" id="111015.AXF14_10170"/>
<comment type="function">
    <text evidence="6">The RuvA-RuvB-RuvC complex processes Holliday junction (HJ) DNA during genetic recombination and DNA repair, while the RuvA-RuvB complex plays an important role in the rescue of blocked DNA replication forks via replication fork reversal (RFR). RuvA specifically binds to HJ cruciform DNA, conferring on it an open structure. The RuvB hexamer acts as an ATP-dependent pump, pulling dsDNA into and through the RuvAB complex. HJ branch migration allows RuvC to scan DNA until it finds its consensus sequence, where it cleaves and resolves the cruciform DNA.</text>
</comment>
<dbReference type="OrthoDB" id="5293449at2"/>
<evidence type="ECO:0000313" key="9">
    <source>
        <dbReference type="EMBL" id="AMD87874.1"/>
    </source>
</evidence>
<dbReference type="Gene3D" id="1.10.150.20">
    <property type="entry name" value="5' to 3' exonuclease, C-terminal subdomain"/>
    <property type="match status" value="1"/>
</dbReference>
<evidence type="ECO:0000313" key="10">
    <source>
        <dbReference type="Proteomes" id="UP000065220"/>
    </source>
</evidence>
<dbReference type="Pfam" id="PF14520">
    <property type="entry name" value="HHH_5"/>
    <property type="match status" value="1"/>
</dbReference>
<feature type="domain" description="DNA helicase Holliday junction RuvA type" evidence="7">
    <location>
        <begin position="1"/>
        <end position="61"/>
    </location>
</feature>
<comment type="domain">
    <text evidence="6">Has three domains with a flexible linker between the domains II and III and assumes an 'L' shape. Domain III is highly mobile and contacts RuvB.</text>
</comment>
<keyword evidence="3 6" id="KW-0238">DNA-binding</keyword>
<dbReference type="InterPro" id="IPR012340">
    <property type="entry name" value="NA-bd_OB-fold"/>
</dbReference>
<dbReference type="SUPFAM" id="SSF47781">
    <property type="entry name" value="RuvA domain 2-like"/>
    <property type="match status" value="1"/>
</dbReference>
<evidence type="ECO:0000256" key="4">
    <source>
        <dbReference type="ARBA" id="ARBA00023172"/>
    </source>
</evidence>
<dbReference type="HAMAP" id="MF_00031">
    <property type="entry name" value="DNA_HJ_migration_RuvA"/>
    <property type="match status" value="1"/>
</dbReference>
<dbReference type="InterPro" id="IPR036267">
    <property type="entry name" value="RuvA_C_sf"/>
</dbReference>
<feature type="domain" description="Holliday junction DNA helicase RuvA C-terminal" evidence="8">
    <location>
        <begin position="158"/>
        <end position="206"/>
    </location>
</feature>
<dbReference type="GO" id="GO:0005524">
    <property type="term" value="F:ATP binding"/>
    <property type="evidence" value="ECO:0007669"/>
    <property type="project" value="InterPro"/>
</dbReference>
<dbReference type="Gene3D" id="2.40.50.140">
    <property type="entry name" value="Nucleic acid-binding proteins"/>
    <property type="match status" value="1"/>
</dbReference>
<feature type="region of interest" description="Domain III" evidence="6">
    <location>
        <begin position="158"/>
        <end position="212"/>
    </location>
</feature>
<gene>
    <name evidence="6" type="primary">ruvA</name>
    <name evidence="9" type="ORF">AXF14_10170</name>
</gene>
<dbReference type="Gene3D" id="1.10.8.10">
    <property type="entry name" value="DNA helicase RuvA subunit, C-terminal domain"/>
    <property type="match status" value="1"/>
</dbReference>
<comment type="subunit">
    <text evidence="6">Homotetramer. Forms an RuvA(8)-RuvB(12)-Holliday junction (HJ) complex. HJ DNA is sandwiched between 2 RuvA tetramers; dsDNA enters through RuvA and exits via RuvB. An RuvB hexamer assembles on each DNA strand where it exits the tetramer. Each RuvB hexamer is contacted by two RuvA subunits (via domain III) on 2 adjacent RuvB subunits; this complex drives branch migration. In the full resolvosome a probable DNA-RuvA(4)-RuvB(12)-RuvC(2) complex forms which resolves the HJ.</text>
</comment>
<keyword evidence="9" id="KW-0378">Hydrolase</keyword>